<evidence type="ECO:0000256" key="2">
    <source>
        <dbReference type="ARBA" id="ARBA00022980"/>
    </source>
</evidence>
<comment type="similarity">
    <text evidence="1 5 6">Belongs to the universal ribosomal protein uL13 family.</text>
</comment>
<evidence type="ECO:0000256" key="1">
    <source>
        <dbReference type="ARBA" id="ARBA00006227"/>
    </source>
</evidence>
<dbReference type="EMBL" id="VBTE01000070">
    <property type="protein sequence ID" value="TLQ04701.1"/>
    <property type="molecule type" value="Genomic_DNA"/>
</dbReference>
<evidence type="ECO:0000256" key="3">
    <source>
        <dbReference type="ARBA" id="ARBA00023274"/>
    </source>
</evidence>
<keyword evidence="3 5" id="KW-0687">Ribonucleoprotein</keyword>
<name>A0A5R9BXG6_9LACT</name>
<dbReference type="Pfam" id="PF00572">
    <property type="entry name" value="Ribosomal_L13"/>
    <property type="match status" value="1"/>
</dbReference>
<dbReference type="PROSITE" id="PS00783">
    <property type="entry name" value="RIBOSOMAL_L13"/>
    <property type="match status" value="1"/>
</dbReference>
<evidence type="ECO:0000313" key="9">
    <source>
        <dbReference type="Proteomes" id="UP000307201"/>
    </source>
</evidence>
<evidence type="ECO:0000256" key="7">
    <source>
        <dbReference type="RuleBase" id="RU003878"/>
    </source>
</evidence>
<evidence type="ECO:0000256" key="6">
    <source>
        <dbReference type="RuleBase" id="RU003877"/>
    </source>
</evidence>
<dbReference type="PANTHER" id="PTHR11545:SF2">
    <property type="entry name" value="LARGE RIBOSOMAL SUBUNIT PROTEIN UL13M"/>
    <property type="match status" value="1"/>
</dbReference>
<dbReference type="GO" id="GO:0017148">
    <property type="term" value="P:negative regulation of translation"/>
    <property type="evidence" value="ECO:0007669"/>
    <property type="project" value="TreeGrafter"/>
</dbReference>
<dbReference type="AlphaFoldDB" id="A0A5R9BXG6"/>
<dbReference type="PANTHER" id="PTHR11545">
    <property type="entry name" value="RIBOSOMAL PROTEIN L13"/>
    <property type="match status" value="1"/>
</dbReference>
<dbReference type="InterPro" id="IPR036899">
    <property type="entry name" value="Ribosomal_uL13_sf"/>
</dbReference>
<gene>
    <name evidence="5 7 8" type="primary">rplM</name>
    <name evidence="8" type="ORF">FEZ48_13440</name>
</gene>
<dbReference type="InterPro" id="IPR023563">
    <property type="entry name" value="Ribosomal_uL13_CS"/>
</dbReference>
<dbReference type="Gene3D" id="3.90.1180.10">
    <property type="entry name" value="Ribosomal protein L13"/>
    <property type="match status" value="1"/>
</dbReference>
<dbReference type="OrthoDB" id="9801330at2"/>
<comment type="caution">
    <text evidence="8">The sequence shown here is derived from an EMBL/GenBank/DDBJ whole genome shotgun (WGS) entry which is preliminary data.</text>
</comment>
<dbReference type="GO" id="GO:0003735">
    <property type="term" value="F:structural constituent of ribosome"/>
    <property type="evidence" value="ECO:0007669"/>
    <property type="project" value="InterPro"/>
</dbReference>
<dbReference type="FunFam" id="3.90.1180.10:FF:000001">
    <property type="entry name" value="50S ribosomal protein L13"/>
    <property type="match status" value="1"/>
</dbReference>
<dbReference type="InterPro" id="IPR005822">
    <property type="entry name" value="Ribosomal_uL13"/>
</dbReference>
<dbReference type="NCBIfam" id="TIGR01066">
    <property type="entry name" value="rplM_bact"/>
    <property type="match status" value="1"/>
</dbReference>
<dbReference type="HAMAP" id="MF_01366">
    <property type="entry name" value="Ribosomal_uL13"/>
    <property type="match status" value="1"/>
</dbReference>
<dbReference type="GO" id="GO:0006412">
    <property type="term" value="P:translation"/>
    <property type="evidence" value="ECO:0007669"/>
    <property type="project" value="UniProtKB-UniRule"/>
</dbReference>
<comment type="subunit">
    <text evidence="5">Part of the 50S ribosomal subunit.</text>
</comment>
<evidence type="ECO:0000256" key="5">
    <source>
        <dbReference type="HAMAP-Rule" id="MF_01366"/>
    </source>
</evidence>
<evidence type="ECO:0000256" key="4">
    <source>
        <dbReference type="ARBA" id="ARBA00035201"/>
    </source>
</evidence>
<dbReference type="STRING" id="191770.SAMN04488013_10575"/>
<proteinExistence type="inferred from homology"/>
<accession>A0A5R9BXG6</accession>
<protein>
    <recommendedName>
        <fullName evidence="4 5">Large ribosomal subunit protein uL13</fullName>
    </recommendedName>
</protein>
<reference evidence="8 9" key="1">
    <citation type="submission" date="2019-05" db="EMBL/GenBank/DDBJ databases">
        <title>The metagenome of a microbial culture collection derived from dairy environment covers the genomic content of the human microbiome.</title>
        <authorList>
            <person name="Roder T."/>
            <person name="Wuthrich D."/>
            <person name="Sattari Z."/>
            <person name="Von Ah U."/>
            <person name="Bar C."/>
            <person name="Ronchi F."/>
            <person name="Macpherson A.J."/>
            <person name="Ganal-Vonarburg S.C."/>
            <person name="Bruggmann R."/>
            <person name="Vergeres G."/>
        </authorList>
    </citation>
    <scope>NUCLEOTIDE SEQUENCE [LARGE SCALE GENOMIC DNA]</scope>
    <source>
        <strain evidence="8 9">FAM 24235</strain>
    </source>
</reference>
<comment type="function">
    <text evidence="5 7">This protein is one of the early assembly proteins of the 50S ribosomal subunit, although it is not seen to bind rRNA by itself. It is important during the early stages of 50S assembly.</text>
</comment>
<dbReference type="InterPro" id="IPR005823">
    <property type="entry name" value="Ribosomal_uL13_bac-type"/>
</dbReference>
<dbReference type="GO" id="GO:0003729">
    <property type="term" value="F:mRNA binding"/>
    <property type="evidence" value="ECO:0007669"/>
    <property type="project" value="TreeGrafter"/>
</dbReference>
<organism evidence="8 9">
    <name type="scientific">Marinilactibacillus psychrotolerans</name>
    <dbReference type="NCBI Taxonomy" id="191770"/>
    <lineage>
        <taxon>Bacteria</taxon>
        <taxon>Bacillati</taxon>
        <taxon>Bacillota</taxon>
        <taxon>Bacilli</taxon>
        <taxon>Lactobacillales</taxon>
        <taxon>Carnobacteriaceae</taxon>
        <taxon>Marinilactibacillus</taxon>
    </lineage>
</organism>
<dbReference type="CDD" id="cd00392">
    <property type="entry name" value="Ribosomal_L13"/>
    <property type="match status" value="1"/>
</dbReference>
<dbReference type="PIRSF" id="PIRSF002181">
    <property type="entry name" value="Ribosomal_L13"/>
    <property type="match status" value="1"/>
</dbReference>
<keyword evidence="2 5" id="KW-0689">Ribosomal protein</keyword>
<dbReference type="SUPFAM" id="SSF52161">
    <property type="entry name" value="Ribosomal protein L13"/>
    <property type="match status" value="1"/>
</dbReference>
<dbReference type="Proteomes" id="UP000307201">
    <property type="component" value="Unassembled WGS sequence"/>
</dbReference>
<evidence type="ECO:0000313" key="8">
    <source>
        <dbReference type="EMBL" id="TLQ04701.1"/>
    </source>
</evidence>
<sequence length="152" mass="16848">MEVKIVRTTFMANESNIERKWYVVDATDIPLGRLSAVVASILRGKNKPTYTPHVDTGDNVIVVNAENIKLTGKKASDKIYSRHSGYIGGLKQVSAGTLRAEKPEKLIELSIKGMLPHNSLGRSQFKKLHVYAGPEHKNQAQQPETLDITNLI</sequence>
<dbReference type="GO" id="GO:0022625">
    <property type="term" value="C:cytosolic large ribosomal subunit"/>
    <property type="evidence" value="ECO:0007669"/>
    <property type="project" value="TreeGrafter"/>
</dbReference>